<dbReference type="GO" id="GO:0046872">
    <property type="term" value="F:metal ion binding"/>
    <property type="evidence" value="ECO:0007669"/>
    <property type="project" value="UniProtKB-KW"/>
</dbReference>
<evidence type="ECO:0000256" key="4">
    <source>
        <dbReference type="ARBA" id="ARBA00023014"/>
    </source>
</evidence>
<dbReference type="GO" id="GO:0003824">
    <property type="term" value="F:catalytic activity"/>
    <property type="evidence" value="ECO:0007669"/>
    <property type="project" value="InterPro"/>
</dbReference>
<dbReference type="PATRIC" id="fig|1698281.3.peg.332"/>
<dbReference type="PANTHER" id="PTHR43075">
    <property type="entry name" value="FORMATE LYASE ACTIVATING ENZYME, PUTATIVE (AFU_ORTHOLOGUE AFUA_2G15630)-RELATED"/>
    <property type="match status" value="1"/>
</dbReference>
<dbReference type="EMBL" id="LHYF01000031">
    <property type="protein sequence ID" value="KXB06627.1"/>
    <property type="molecule type" value="Genomic_DNA"/>
</dbReference>
<dbReference type="InterPro" id="IPR040085">
    <property type="entry name" value="MJ0674-like"/>
</dbReference>
<keyword evidence="7" id="KW-1185">Reference proteome</keyword>
<evidence type="ECO:0000256" key="1">
    <source>
        <dbReference type="ARBA" id="ARBA00022691"/>
    </source>
</evidence>
<dbReference type="CDD" id="cd01335">
    <property type="entry name" value="Radical_SAM"/>
    <property type="match status" value="1"/>
</dbReference>
<gene>
    <name evidence="6" type="ORF">AKJ52_01940</name>
</gene>
<accession>A0A133VJL7</accession>
<dbReference type="InterPro" id="IPR058240">
    <property type="entry name" value="rSAM_sf"/>
</dbReference>
<keyword evidence="3" id="KW-0408">Iron</keyword>
<keyword evidence="2" id="KW-0479">Metal-binding</keyword>
<dbReference type="Gene3D" id="3.20.20.70">
    <property type="entry name" value="Aldolase class I"/>
    <property type="match status" value="1"/>
</dbReference>
<dbReference type="GO" id="GO:0051536">
    <property type="term" value="F:iron-sulfur cluster binding"/>
    <property type="evidence" value="ECO:0007669"/>
    <property type="project" value="UniProtKB-KW"/>
</dbReference>
<organism evidence="6 7">
    <name type="scientific">candidate division MSBL1 archaeon SCGC-AAA382C18</name>
    <dbReference type="NCBI Taxonomy" id="1698281"/>
    <lineage>
        <taxon>Archaea</taxon>
        <taxon>Methanobacteriati</taxon>
        <taxon>Methanobacteriota</taxon>
        <taxon>candidate division MSBL1</taxon>
    </lineage>
</organism>
<dbReference type="SFLD" id="SFLDS00029">
    <property type="entry name" value="Radical_SAM"/>
    <property type="match status" value="1"/>
</dbReference>
<evidence type="ECO:0000313" key="7">
    <source>
        <dbReference type="Proteomes" id="UP000070404"/>
    </source>
</evidence>
<keyword evidence="1" id="KW-0949">S-adenosyl-L-methionine</keyword>
<dbReference type="AlphaFoldDB" id="A0A133VJL7"/>
<dbReference type="InterPro" id="IPR013785">
    <property type="entry name" value="Aldolase_TIM"/>
</dbReference>
<sequence>CGVGEVARISSEFLHRGEEPELVPSFTIFFNGCTLKCQYCQNWDISQKPKSGRVKSPEEICTSVRMGRENGGRNVNWVGGDPTPNLHNVLSSLVGCGEVNIPSVWNSNMYLSEEGMRLLSGTQDVYLTDFKYGNNECGSKFSKVSNYWDVVNRNHRLAFEEAEMIIRHLVLPNHVECCTREIMEWVERELSPNVRFNLMGQYRPAGRAGDYPEISRPVSREEMSKAREIAENMGLKNMGR</sequence>
<evidence type="ECO:0000256" key="2">
    <source>
        <dbReference type="ARBA" id="ARBA00022723"/>
    </source>
</evidence>
<evidence type="ECO:0000259" key="5">
    <source>
        <dbReference type="Pfam" id="PF04055"/>
    </source>
</evidence>
<feature type="non-terminal residue" evidence="6">
    <location>
        <position position="1"/>
    </location>
</feature>
<evidence type="ECO:0000313" key="6">
    <source>
        <dbReference type="EMBL" id="KXB06627.1"/>
    </source>
</evidence>
<dbReference type="Pfam" id="PF04055">
    <property type="entry name" value="Radical_SAM"/>
    <property type="match status" value="1"/>
</dbReference>
<feature type="domain" description="Radical SAM core" evidence="5">
    <location>
        <begin position="28"/>
        <end position="186"/>
    </location>
</feature>
<dbReference type="PANTHER" id="PTHR43075:SF1">
    <property type="entry name" value="FORMATE LYASE ACTIVATING ENZYME, PUTATIVE (AFU_ORTHOLOGUE AFUA_2G15630)-RELATED"/>
    <property type="match status" value="1"/>
</dbReference>
<protein>
    <recommendedName>
        <fullName evidence="5">Radical SAM core domain-containing protein</fullName>
    </recommendedName>
</protein>
<dbReference type="Proteomes" id="UP000070404">
    <property type="component" value="Unassembled WGS sequence"/>
</dbReference>
<reference evidence="6 7" key="1">
    <citation type="journal article" date="2016" name="Sci. Rep.">
        <title>Metabolic traits of an uncultured archaeal lineage -MSBL1- from brine pools of the Red Sea.</title>
        <authorList>
            <person name="Mwirichia R."/>
            <person name="Alam I."/>
            <person name="Rashid M."/>
            <person name="Vinu M."/>
            <person name="Ba-Alawi W."/>
            <person name="Anthony Kamau A."/>
            <person name="Kamanda Ngugi D."/>
            <person name="Goker M."/>
            <person name="Klenk H.P."/>
            <person name="Bajic V."/>
            <person name="Stingl U."/>
        </authorList>
    </citation>
    <scope>NUCLEOTIDE SEQUENCE [LARGE SCALE GENOMIC DNA]</scope>
    <source>
        <strain evidence="6">SCGC-AAA382C18</strain>
    </source>
</reference>
<comment type="caution">
    <text evidence="6">The sequence shown here is derived from an EMBL/GenBank/DDBJ whole genome shotgun (WGS) entry which is preliminary data.</text>
</comment>
<dbReference type="SUPFAM" id="SSF102114">
    <property type="entry name" value="Radical SAM enzymes"/>
    <property type="match status" value="1"/>
</dbReference>
<evidence type="ECO:0000256" key="3">
    <source>
        <dbReference type="ARBA" id="ARBA00023004"/>
    </source>
</evidence>
<keyword evidence="4" id="KW-0411">Iron-sulfur</keyword>
<proteinExistence type="predicted"/>
<dbReference type="InterPro" id="IPR007197">
    <property type="entry name" value="rSAM"/>
</dbReference>
<name>A0A133VJL7_9EURY</name>